<evidence type="ECO:0000256" key="1">
    <source>
        <dbReference type="SAM" id="Phobius"/>
    </source>
</evidence>
<sequence length="184" mass="19657">MAELLRPYRVLLGARVRAQHSYRASFALDLVTSLLIGLVELAEVWVLYRAVDGIGGLDLTSALLVFGLADTAFSIADLLVGHVDTLPQYLRAGTFDVFCLRPQPLLAQLITSDISLRRLSRVGVGVTVLVVAVLANDVPLTPENILLLLLSLLTGSAICIGIFVAAAGAQFFLIDASELTSSRP</sequence>
<proteinExistence type="predicted"/>
<dbReference type="Pfam" id="PF06182">
    <property type="entry name" value="ABC2_membrane_6"/>
    <property type="match status" value="1"/>
</dbReference>
<keyword evidence="1" id="KW-0472">Membrane</keyword>
<keyword evidence="1" id="KW-1133">Transmembrane helix</keyword>
<evidence type="ECO:0000313" key="3">
    <source>
        <dbReference type="Proteomes" id="UP001138997"/>
    </source>
</evidence>
<feature type="transmembrane region" description="Helical" evidence="1">
    <location>
        <begin position="119"/>
        <end position="135"/>
    </location>
</feature>
<accession>A0A9X1SW83</accession>
<dbReference type="RefSeq" id="WP_231446986.1">
    <property type="nucleotide sequence ID" value="NZ_JAJOMB010000016.1"/>
</dbReference>
<comment type="caution">
    <text evidence="2">The sequence shown here is derived from an EMBL/GenBank/DDBJ whole genome shotgun (WGS) entry which is preliminary data.</text>
</comment>
<dbReference type="PANTHER" id="PTHR36833:SF1">
    <property type="entry name" value="INTEGRAL MEMBRANE TRANSPORT PROTEIN"/>
    <property type="match status" value="1"/>
</dbReference>
<dbReference type="PANTHER" id="PTHR36833">
    <property type="entry name" value="SLR0610 PROTEIN-RELATED"/>
    <property type="match status" value="1"/>
</dbReference>
<dbReference type="Proteomes" id="UP001138997">
    <property type="component" value="Unassembled WGS sequence"/>
</dbReference>
<keyword evidence="3" id="KW-1185">Reference proteome</keyword>
<dbReference type="EMBL" id="JAJOMB010000016">
    <property type="protein sequence ID" value="MCD5314454.1"/>
    <property type="molecule type" value="Genomic_DNA"/>
</dbReference>
<keyword evidence="1" id="KW-0812">Transmembrane</keyword>
<name>A0A9X1SW83_9ACTN</name>
<organism evidence="2 3">
    <name type="scientific">Kineosporia babensis</name>
    <dbReference type="NCBI Taxonomy" id="499548"/>
    <lineage>
        <taxon>Bacteria</taxon>
        <taxon>Bacillati</taxon>
        <taxon>Actinomycetota</taxon>
        <taxon>Actinomycetes</taxon>
        <taxon>Kineosporiales</taxon>
        <taxon>Kineosporiaceae</taxon>
        <taxon>Kineosporia</taxon>
    </lineage>
</organism>
<reference evidence="2" key="1">
    <citation type="submission" date="2021-11" db="EMBL/GenBank/DDBJ databases">
        <title>Streptomyces corallinus and Kineosporia corallina sp. nov., two new coral-derived marine actinobacteria.</title>
        <authorList>
            <person name="Buangrab K."/>
            <person name="Sutthacheep M."/>
            <person name="Yeemin T."/>
            <person name="Harunari E."/>
            <person name="Igarashi Y."/>
            <person name="Sripreechasak P."/>
            <person name="Kanchanasin P."/>
            <person name="Tanasupawat S."/>
            <person name="Phongsopitanun W."/>
        </authorList>
    </citation>
    <scope>NUCLEOTIDE SEQUENCE</scope>
    <source>
        <strain evidence="2">JCM 31032</strain>
    </source>
</reference>
<feature type="transmembrane region" description="Helical" evidence="1">
    <location>
        <begin position="147"/>
        <end position="174"/>
    </location>
</feature>
<dbReference type="AlphaFoldDB" id="A0A9X1SW83"/>
<protein>
    <submittedName>
        <fullName evidence="2">ABC-2 family transporter protein</fullName>
    </submittedName>
</protein>
<gene>
    <name evidence="2" type="ORF">LR394_26455</name>
</gene>
<feature type="transmembrane region" description="Helical" evidence="1">
    <location>
        <begin position="59"/>
        <end position="80"/>
    </location>
</feature>
<dbReference type="InterPro" id="IPR010390">
    <property type="entry name" value="ABC-2_transporter-like"/>
</dbReference>
<feature type="transmembrane region" description="Helical" evidence="1">
    <location>
        <begin position="21"/>
        <end position="39"/>
    </location>
</feature>
<evidence type="ECO:0000313" key="2">
    <source>
        <dbReference type="EMBL" id="MCD5314454.1"/>
    </source>
</evidence>